<dbReference type="Proteomes" id="UP000267821">
    <property type="component" value="Unassembled WGS sequence"/>
</dbReference>
<gene>
    <name evidence="1" type="ORF">L211DRAFT_842296</name>
</gene>
<dbReference type="EMBL" id="ML121582">
    <property type="protein sequence ID" value="RPB19881.1"/>
    <property type="molecule type" value="Genomic_DNA"/>
</dbReference>
<accession>A0A3N4LGT7</accession>
<keyword evidence="2" id="KW-1185">Reference proteome</keyword>
<dbReference type="AlphaFoldDB" id="A0A3N4LGT7"/>
<evidence type="ECO:0000313" key="2">
    <source>
        <dbReference type="Proteomes" id="UP000267821"/>
    </source>
</evidence>
<name>A0A3N4LGT7_9PEZI</name>
<proteinExistence type="predicted"/>
<reference evidence="1 2" key="1">
    <citation type="journal article" date="2018" name="Nat. Ecol. Evol.">
        <title>Pezizomycetes genomes reveal the molecular basis of ectomycorrhizal truffle lifestyle.</title>
        <authorList>
            <person name="Murat C."/>
            <person name="Payen T."/>
            <person name="Noel B."/>
            <person name="Kuo A."/>
            <person name="Morin E."/>
            <person name="Chen J."/>
            <person name="Kohler A."/>
            <person name="Krizsan K."/>
            <person name="Balestrini R."/>
            <person name="Da Silva C."/>
            <person name="Montanini B."/>
            <person name="Hainaut M."/>
            <person name="Levati E."/>
            <person name="Barry K.W."/>
            <person name="Belfiori B."/>
            <person name="Cichocki N."/>
            <person name="Clum A."/>
            <person name="Dockter R.B."/>
            <person name="Fauchery L."/>
            <person name="Guy J."/>
            <person name="Iotti M."/>
            <person name="Le Tacon F."/>
            <person name="Lindquist E.A."/>
            <person name="Lipzen A."/>
            <person name="Malagnac F."/>
            <person name="Mello A."/>
            <person name="Molinier V."/>
            <person name="Miyauchi S."/>
            <person name="Poulain J."/>
            <person name="Riccioni C."/>
            <person name="Rubini A."/>
            <person name="Sitrit Y."/>
            <person name="Splivallo R."/>
            <person name="Traeger S."/>
            <person name="Wang M."/>
            <person name="Zifcakova L."/>
            <person name="Wipf D."/>
            <person name="Zambonelli A."/>
            <person name="Paolocci F."/>
            <person name="Nowrousian M."/>
            <person name="Ottonello S."/>
            <person name="Baldrian P."/>
            <person name="Spatafora J.W."/>
            <person name="Henrissat B."/>
            <person name="Nagy L.G."/>
            <person name="Aury J.M."/>
            <person name="Wincker P."/>
            <person name="Grigoriev I.V."/>
            <person name="Bonfante P."/>
            <person name="Martin F.M."/>
        </authorList>
    </citation>
    <scope>NUCLEOTIDE SEQUENCE [LARGE SCALE GENOMIC DNA]</scope>
    <source>
        <strain evidence="1 2">ATCC MYA-4762</strain>
    </source>
</reference>
<evidence type="ECO:0000313" key="1">
    <source>
        <dbReference type="EMBL" id="RPB19881.1"/>
    </source>
</evidence>
<organism evidence="1 2">
    <name type="scientific">Terfezia boudieri ATCC MYA-4762</name>
    <dbReference type="NCBI Taxonomy" id="1051890"/>
    <lineage>
        <taxon>Eukaryota</taxon>
        <taxon>Fungi</taxon>
        <taxon>Dikarya</taxon>
        <taxon>Ascomycota</taxon>
        <taxon>Pezizomycotina</taxon>
        <taxon>Pezizomycetes</taxon>
        <taxon>Pezizales</taxon>
        <taxon>Pezizaceae</taxon>
        <taxon>Terfezia</taxon>
    </lineage>
</organism>
<sequence length="73" mass="8186">MSRKELLRFLAARKKYVPLLDLLSSFAWPLEFLQLSFPLSCNQHYLHATQAQSATSPQTYTMHAAASGLFALG</sequence>
<protein>
    <submittedName>
        <fullName evidence="1">Uncharacterized protein</fullName>
    </submittedName>
</protein>
<dbReference type="InParanoid" id="A0A3N4LGT7"/>